<evidence type="ECO:0000256" key="3">
    <source>
        <dbReference type="ARBA" id="ARBA00022963"/>
    </source>
</evidence>
<evidence type="ECO:0000313" key="5">
    <source>
        <dbReference type="Proteomes" id="UP000515123"/>
    </source>
</evidence>
<accession>A0A6P5GJS4</accession>
<dbReference type="GO" id="GO:0016042">
    <property type="term" value="P:lipid catabolic process"/>
    <property type="evidence" value="ECO:0007669"/>
    <property type="project" value="UniProtKB-KW"/>
</dbReference>
<dbReference type="OrthoDB" id="1600564at2759"/>
<dbReference type="Proteomes" id="UP000515123">
    <property type="component" value="Linkage group 18"/>
</dbReference>
<proteinExistence type="inferred from homology"/>
<name>A0A6P5GJS4_ANACO</name>
<reference evidence="6" key="2">
    <citation type="submission" date="2025-08" db="UniProtKB">
        <authorList>
            <consortium name="RefSeq"/>
        </authorList>
    </citation>
    <scope>IDENTIFICATION</scope>
    <source>
        <tissue evidence="6">Leaf</tissue>
    </source>
</reference>
<dbReference type="SUPFAM" id="SSF52266">
    <property type="entry name" value="SGNH hydrolase"/>
    <property type="match status" value="1"/>
</dbReference>
<dbReference type="Gramene" id="Aco001926.1.mrna1">
    <property type="protein sequence ID" value="Aco001926.1.mrna1"/>
    <property type="gene ID" value="Aco001926.1.path1"/>
</dbReference>
<evidence type="ECO:0000256" key="4">
    <source>
        <dbReference type="SAM" id="SignalP"/>
    </source>
</evidence>
<evidence type="ECO:0000313" key="6">
    <source>
        <dbReference type="RefSeq" id="XP_020108931.1"/>
    </source>
</evidence>
<dbReference type="GeneID" id="109724497"/>
<protein>
    <submittedName>
        <fullName evidence="6">GDSL esterase/lipase At2g23540</fullName>
    </submittedName>
</protein>
<dbReference type="PANTHER" id="PTHR45648">
    <property type="entry name" value="GDSL LIPASE/ACYLHYDROLASE FAMILY PROTEIN (AFU_ORTHOLOGUE AFUA_4G14700)"/>
    <property type="match status" value="1"/>
</dbReference>
<gene>
    <name evidence="6" type="primary">LOC109724497</name>
</gene>
<keyword evidence="4" id="KW-0732">Signal</keyword>
<dbReference type="InterPro" id="IPR051058">
    <property type="entry name" value="GDSL_Est/Lipase"/>
</dbReference>
<keyword evidence="5" id="KW-1185">Reference proteome</keyword>
<dbReference type="InterPro" id="IPR036514">
    <property type="entry name" value="SGNH_hydro_sf"/>
</dbReference>
<dbReference type="InterPro" id="IPR035669">
    <property type="entry name" value="SGNH_plant_lipase-like"/>
</dbReference>
<reference evidence="5" key="1">
    <citation type="journal article" date="2015" name="Nat. Genet.">
        <title>The pineapple genome and the evolution of CAM photosynthesis.</title>
        <authorList>
            <person name="Ming R."/>
            <person name="VanBuren R."/>
            <person name="Wai C.M."/>
            <person name="Tang H."/>
            <person name="Schatz M.C."/>
            <person name="Bowers J.E."/>
            <person name="Lyons E."/>
            <person name="Wang M.L."/>
            <person name="Chen J."/>
            <person name="Biggers E."/>
            <person name="Zhang J."/>
            <person name="Huang L."/>
            <person name="Zhang L."/>
            <person name="Miao W."/>
            <person name="Zhang J."/>
            <person name="Ye Z."/>
            <person name="Miao C."/>
            <person name="Lin Z."/>
            <person name="Wang H."/>
            <person name="Zhou H."/>
            <person name="Yim W.C."/>
            <person name="Priest H.D."/>
            <person name="Zheng C."/>
            <person name="Woodhouse M."/>
            <person name="Edger P.P."/>
            <person name="Guyot R."/>
            <person name="Guo H.B."/>
            <person name="Guo H."/>
            <person name="Zheng G."/>
            <person name="Singh R."/>
            <person name="Sharma A."/>
            <person name="Min X."/>
            <person name="Zheng Y."/>
            <person name="Lee H."/>
            <person name="Gurtowski J."/>
            <person name="Sedlazeck F.J."/>
            <person name="Harkess A."/>
            <person name="McKain M.R."/>
            <person name="Liao Z."/>
            <person name="Fang J."/>
            <person name="Liu J."/>
            <person name="Zhang X."/>
            <person name="Zhang Q."/>
            <person name="Hu W."/>
            <person name="Qin Y."/>
            <person name="Wang K."/>
            <person name="Chen L.Y."/>
            <person name="Shirley N."/>
            <person name="Lin Y.R."/>
            <person name="Liu L.Y."/>
            <person name="Hernandez A.G."/>
            <person name="Wright C.L."/>
            <person name="Bulone V."/>
            <person name="Tuskan G.A."/>
            <person name="Heath K."/>
            <person name="Zee F."/>
            <person name="Moore P.H."/>
            <person name="Sunkar R."/>
            <person name="Leebens-Mack J.H."/>
            <person name="Mockler T."/>
            <person name="Bennetzen J.L."/>
            <person name="Freeling M."/>
            <person name="Sankoff D."/>
            <person name="Paterson A.H."/>
            <person name="Zhu X."/>
            <person name="Yang X."/>
            <person name="Smith J.A."/>
            <person name="Cushman J.C."/>
            <person name="Paull R.E."/>
            <person name="Yu Q."/>
        </authorList>
    </citation>
    <scope>NUCLEOTIDE SEQUENCE [LARGE SCALE GENOMIC DNA]</scope>
    <source>
        <strain evidence="5">cv. F153</strain>
    </source>
</reference>
<dbReference type="PANTHER" id="PTHR45648:SF1">
    <property type="entry name" value="GDSL ESTERASE_LIPASE"/>
    <property type="match status" value="1"/>
</dbReference>
<dbReference type="GO" id="GO:0016788">
    <property type="term" value="F:hydrolase activity, acting on ester bonds"/>
    <property type="evidence" value="ECO:0007669"/>
    <property type="project" value="InterPro"/>
</dbReference>
<dbReference type="Pfam" id="PF00657">
    <property type="entry name" value="Lipase_GDSL"/>
    <property type="match status" value="1"/>
</dbReference>
<dbReference type="InterPro" id="IPR001087">
    <property type="entry name" value="GDSL"/>
</dbReference>
<feature type="chain" id="PRO_5027567273" evidence="4">
    <location>
        <begin position="23"/>
        <end position="371"/>
    </location>
</feature>
<comment type="similarity">
    <text evidence="1">Belongs to the 'GDSL' lipolytic enzyme family.</text>
</comment>
<evidence type="ECO:0000256" key="1">
    <source>
        <dbReference type="ARBA" id="ARBA00008668"/>
    </source>
</evidence>
<sequence length="371" mass="39649">MAMKLVVVVVVAVAICATAVAAATDDDEPIGASFVFGDSLVDSGNNNYLSSLSKADMPPNGIDFAASGGQPTGRFTNGKTIADVIGELLGQTHYATPFLAPNTTGRVILNGVNYASGGAGIMNGTGRIFVNRIGMDVQIDYYNITRQQIGELLGEAKAKQFLASKAIFSITVGSNDFLNNYLFPLLSAGVRVLESPDGFINDMLANLKSQLTRMYALDARKFVVANVGPLGCIPYQKTINRVGEAECASLPNQLAVQYNGRLRDLLAELNDNLPGAKFCLANVYDLVMELISNYEHYGFATASTACCGNGGQYAGIIPCGPQSSLCDDRSQHVFWDPYHPSEAANVLMAKYIVDGDTKYISPVNLRQLLAL</sequence>
<dbReference type="RefSeq" id="XP_020108931.1">
    <property type="nucleotide sequence ID" value="XM_020253342.1"/>
</dbReference>
<keyword evidence="2" id="KW-0378">Hydrolase</keyword>
<dbReference type="Gene3D" id="3.40.50.1110">
    <property type="entry name" value="SGNH hydrolase"/>
    <property type="match status" value="1"/>
</dbReference>
<dbReference type="AlphaFoldDB" id="A0A6P5GJS4"/>
<evidence type="ECO:0000256" key="2">
    <source>
        <dbReference type="ARBA" id="ARBA00022801"/>
    </source>
</evidence>
<feature type="signal peptide" evidence="4">
    <location>
        <begin position="1"/>
        <end position="22"/>
    </location>
</feature>
<organism evidence="5 6">
    <name type="scientific">Ananas comosus</name>
    <name type="common">Pineapple</name>
    <name type="synonym">Ananas ananas</name>
    <dbReference type="NCBI Taxonomy" id="4615"/>
    <lineage>
        <taxon>Eukaryota</taxon>
        <taxon>Viridiplantae</taxon>
        <taxon>Streptophyta</taxon>
        <taxon>Embryophyta</taxon>
        <taxon>Tracheophyta</taxon>
        <taxon>Spermatophyta</taxon>
        <taxon>Magnoliopsida</taxon>
        <taxon>Liliopsida</taxon>
        <taxon>Poales</taxon>
        <taxon>Bromeliaceae</taxon>
        <taxon>Bromelioideae</taxon>
        <taxon>Ananas</taxon>
    </lineage>
</organism>
<keyword evidence="3" id="KW-0442">Lipid degradation</keyword>
<dbReference type="CDD" id="cd01837">
    <property type="entry name" value="SGNH_plant_lipase_like"/>
    <property type="match status" value="1"/>
</dbReference>
<keyword evidence="3" id="KW-0443">Lipid metabolism</keyword>